<dbReference type="KEGG" id="tpol:Mal48_19580"/>
<keyword evidence="3" id="KW-1185">Reference proteome</keyword>
<feature type="compositionally biased region" description="Low complexity" evidence="1">
    <location>
        <begin position="72"/>
        <end position="88"/>
    </location>
</feature>
<feature type="region of interest" description="Disordered" evidence="1">
    <location>
        <begin position="35"/>
        <end position="156"/>
    </location>
</feature>
<protein>
    <submittedName>
        <fullName evidence="2">Uncharacterized protein</fullName>
    </submittedName>
</protein>
<evidence type="ECO:0000313" key="2">
    <source>
        <dbReference type="EMBL" id="QDT32711.1"/>
    </source>
</evidence>
<gene>
    <name evidence="2" type="ORF">Mal48_19580</name>
</gene>
<dbReference type="EMBL" id="CP036267">
    <property type="protein sequence ID" value="QDT32711.1"/>
    <property type="molecule type" value="Genomic_DNA"/>
</dbReference>
<dbReference type="Proteomes" id="UP000315724">
    <property type="component" value="Chromosome"/>
</dbReference>
<evidence type="ECO:0000256" key="1">
    <source>
        <dbReference type="SAM" id="MobiDB-lite"/>
    </source>
</evidence>
<reference evidence="2 3" key="1">
    <citation type="submission" date="2019-02" db="EMBL/GenBank/DDBJ databases">
        <title>Deep-cultivation of Planctomycetes and their phenomic and genomic characterization uncovers novel biology.</title>
        <authorList>
            <person name="Wiegand S."/>
            <person name="Jogler M."/>
            <person name="Boedeker C."/>
            <person name="Pinto D."/>
            <person name="Vollmers J."/>
            <person name="Rivas-Marin E."/>
            <person name="Kohn T."/>
            <person name="Peeters S.H."/>
            <person name="Heuer A."/>
            <person name="Rast P."/>
            <person name="Oberbeckmann S."/>
            <person name="Bunk B."/>
            <person name="Jeske O."/>
            <person name="Meyerdierks A."/>
            <person name="Storesund J.E."/>
            <person name="Kallscheuer N."/>
            <person name="Luecker S."/>
            <person name="Lage O.M."/>
            <person name="Pohl T."/>
            <person name="Merkel B.J."/>
            <person name="Hornburger P."/>
            <person name="Mueller R.-W."/>
            <person name="Bruemmer F."/>
            <person name="Labrenz M."/>
            <person name="Spormann A.M."/>
            <person name="Op den Camp H."/>
            <person name="Overmann J."/>
            <person name="Amann R."/>
            <person name="Jetten M.S.M."/>
            <person name="Mascher T."/>
            <person name="Medema M.H."/>
            <person name="Devos D.P."/>
            <person name="Kaster A.-K."/>
            <person name="Ovreas L."/>
            <person name="Rohde M."/>
            <person name="Galperin M.Y."/>
            <person name="Jogler C."/>
        </authorList>
    </citation>
    <scope>NUCLEOTIDE SEQUENCE [LARGE SCALE GENOMIC DNA]</scope>
    <source>
        <strain evidence="2 3">Mal48</strain>
    </source>
</reference>
<name>A0A517QM80_9PLAN</name>
<dbReference type="Gene3D" id="2.40.50.870">
    <property type="entry name" value="Protein of unknown function (DUF3299)"/>
    <property type="match status" value="1"/>
</dbReference>
<feature type="compositionally biased region" description="Polar residues" evidence="1">
    <location>
        <begin position="89"/>
        <end position="104"/>
    </location>
</feature>
<evidence type="ECO:0000313" key="3">
    <source>
        <dbReference type="Proteomes" id="UP000315724"/>
    </source>
</evidence>
<organism evidence="2 3">
    <name type="scientific">Thalassoglobus polymorphus</name>
    <dbReference type="NCBI Taxonomy" id="2527994"/>
    <lineage>
        <taxon>Bacteria</taxon>
        <taxon>Pseudomonadati</taxon>
        <taxon>Planctomycetota</taxon>
        <taxon>Planctomycetia</taxon>
        <taxon>Planctomycetales</taxon>
        <taxon>Planctomycetaceae</taxon>
        <taxon>Thalassoglobus</taxon>
    </lineage>
</organism>
<dbReference type="RefSeq" id="WP_145198162.1">
    <property type="nucleotide sequence ID" value="NZ_CP036267.1"/>
</dbReference>
<feature type="compositionally biased region" description="Basic and acidic residues" evidence="1">
    <location>
        <begin position="105"/>
        <end position="129"/>
    </location>
</feature>
<proteinExistence type="predicted"/>
<dbReference type="OrthoDB" id="267771at2"/>
<dbReference type="AlphaFoldDB" id="A0A517QM80"/>
<accession>A0A517QM80</accession>
<sequence>MSTEILKSSRTPTALQSLSSLIVLPLVLGVVIFSGCQKSDSQTREITEEISSPVEPSEQTDLAKEPETSPLDAEATSDSSMESSSQTSEPVASSETPKSANTDAESAKEKKPTGEKPDGKKPDEKKMVDDDAGPENQPASTTPSTEDSENASSEEASKIVSLQAEMDRQNREKLLGLNQDSVAAEPREIKLLVKEREFTKESKHDAWRVTFDDIDLLKTLNMEPVPLNAEDYLPDWLTALQGQKIILRGWMFPPDESEGIRRFMFVRDNQICCFGRKAKVYDKLWVKLQDGETSKYIQGRPFDLVGTFKIESWPEDERDEKTGEFVETLGLLYHIDDATIIQK</sequence>